<proteinExistence type="predicted"/>
<evidence type="ECO:0000259" key="2">
    <source>
        <dbReference type="Pfam" id="PF08332"/>
    </source>
</evidence>
<keyword evidence="4" id="KW-1185">Reference proteome</keyword>
<dbReference type="InterPro" id="IPR016887">
    <property type="entry name" value="UCP028470_steroid_isom-rel"/>
</dbReference>
<organism evidence="3 4">
    <name type="scientific">Ochrobactrum teleogrylli</name>
    <dbReference type="NCBI Taxonomy" id="2479765"/>
    <lineage>
        <taxon>Bacteria</taxon>
        <taxon>Pseudomonadati</taxon>
        <taxon>Pseudomonadota</taxon>
        <taxon>Alphaproteobacteria</taxon>
        <taxon>Hyphomicrobiales</taxon>
        <taxon>Brucellaceae</taxon>
        <taxon>Brucella/Ochrobactrum group</taxon>
        <taxon>Ochrobactrum</taxon>
    </lineage>
</organism>
<evidence type="ECO:0000313" key="4">
    <source>
        <dbReference type="Proteomes" id="UP000312784"/>
    </source>
</evidence>
<dbReference type="Gene3D" id="3.10.450.50">
    <property type="match status" value="1"/>
</dbReference>
<dbReference type="SUPFAM" id="SSF54427">
    <property type="entry name" value="NTF2-like"/>
    <property type="match status" value="1"/>
</dbReference>
<dbReference type="InterPro" id="IPR013543">
    <property type="entry name" value="Ca/CaM-dep_prot_kinase-assoc"/>
</dbReference>
<protein>
    <submittedName>
        <fullName evidence="3">SgcJ/EcaC family oxidoreductase</fullName>
    </submittedName>
</protein>
<name>A0ABY2Y6A5_9HYPH</name>
<dbReference type="InterPro" id="IPR032710">
    <property type="entry name" value="NTF2-like_dom_sf"/>
</dbReference>
<dbReference type="PIRSF" id="PIRSF028470">
    <property type="entry name" value="UCP028470"/>
    <property type="match status" value="1"/>
</dbReference>
<reference evidence="3 4" key="1">
    <citation type="submission" date="2019-06" db="EMBL/GenBank/DDBJ databases">
        <title>Ochrobactrum cricket sp.nov., isolated from the insect Teleogryllus occipitalis living in deserted cropland.</title>
        <authorList>
            <person name="Hu M."/>
        </authorList>
    </citation>
    <scope>NUCLEOTIDE SEQUENCE [LARGE SCALE GENOMIC DNA]</scope>
    <source>
        <strain evidence="3 4">LCB8</strain>
    </source>
</reference>
<feature type="chain" id="PRO_5045621236" evidence="1">
    <location>
        <begin position="23"/>
        <end position="161"/>
    </location>
</feature>
<feature type="signal peptide" evidence="1">
    <location>
        <begin position="1"/>
        <end position="22"/>
    </location>
</feature>
<comment type="caution">
    <text evidence="3">The sequence shown here is derived from an EMBL/GenBank/DDBJ whole genome shotgun (WGS) entry which is preliminary data.</text>
</comment>
<dbReference type="Pfam" id="PF08332">
    <property type="entry name" value="CaMKII_AD"/>
    <property type="match status" value="1"/>
</dbReference>
<sequence length="161" mass="18101">MKKLLLVLLSLVLALSPELAFASKGGRVISYATRTCEAIDREQVEALFDRWNETLKTGDAKRVAANYAHDAVLLPTLSNQARLTDRERIDYFEGFLKKGPVGHIDTRTIRLGCNKAIDTGTYTFTYKDGTHTAARYTFTYAWNGKEWLITSHHSSALPETM</sequence>
<evidence type="ECO:0000313" key="3">
    <source>
        <dbReference type="EMBL" id="TNV16017.1"/>
    </source>
</evidence>
<gene>
    <name evidence="3" type="ORF">FIC94_12180</name>
</gene>
<dbReference type="InterPro" id="IPR011944">
    <property type="entry name" value="Steroid_delta5-4_isomerase"/>
</dbReference>
<dbReference type="EMBL" id="VEWL01000006">
    <property type="protein sequence ID" value="TNV16017.1"/>
    <property type="molecule type" value="Genomic_DNA"/>
</dbReference>
<feature type="domain" description="Calcium/calmodulin-dependent protein kinase II association-domain" evidence="2">
    <location>
        <begin position="42"/>
        <end position="158"/>
    </location>
</feature>
<evidence type="ECO:0000256" key="1">
    <source>
        <dbReference type="SAM" id="SignalP"/>
    </source>
</evidence>
<dbReference type="NCBIfam" id="TIGR02246">
    <property type="entry name" value="SgcJ/EcaC family oxidoreductase"/>
    <property type="match status" value="1"/>
</dbReference>
<dbReference type="Proteomes" id="UP000312784">
    <property type="component" value="Unassembled WGS sequence"/>
</dbReference>
<keyword evidence="1" id="KW-0732">Signal</keyword>
<accession>A0ABY2Y6A5</accession>